<dbReference type="OrthoDB" id="287318at2"/>
<keyword evidence="4" id="KW-0540">Nuclease</keyword>
<dbReference type="AlphaFoldDB" id="A0A1I3WCM7"/>
<evidence type="ECO:0000313" key="4">
    <source>
        <dbReference type="EMBL" id="SFK04166.1"/>
    </source>
</evidence>
<proteinExistence type="inferred from homology"/>
<dbReference type="PANTHER" id="PTHR34477">
    <property type="entry name" value="UPF0213 PROTEIN YHBQ"/>
    <property type="match status" value="1"/>
</dbReference>
<sequence>MSRRGYVYLLASQKNGTLYVGVTSDLAGRLHQHRTGTGSKFAARYGVMRLVWFDEYELITDAIAREKAIKKWPRQWKIKLIEEHNPDWRDITWHLV</sequence>
<gene>
    <name evidence="3" type="ORF">SAMN04488498_10241</name>
    <name evidence="4" type="ORF">SAMN04488498_10259</name>
</gene>
<reference evidence="4 5" key="1">
    <citation type="submission" date="2016-10" db="EMBL/GenBank/DDBJ databases">
        <authorList>
            <person name="Varghese N."/>
            <person name="Submissions S."/>
        </authorList>
    </citation>
    <scope>NUCLEOTIDE SEQUENCE [LARGE SCALE GENOMIC DNA]</scope>
    <source>
        <strain evidence="4 5">DSM 21822</strain>
    </source>
</reference>
<dbReference type="RefSeq" id="WP_149758502.1">
    <property type="nucleotide sequence ID" value="NZ_BSPE01000028.1"/>
</dbReference>
<keyword evidence="4" id="KW-0378">Hydrolase</keyword>
<dbReference type="SMART" id="SM00465">
    <property type="entry name" value="GIYc"/>
    <property type="match status" value="1"/>
</dbReference>
<dbReference type="EMBL" id="FOSL01000002">
    <property type="protein sequence ID" value="SFK04166.1"/>
    <property type="molecule type" value="Genomic_DNA"/>
</dbReference>
<keyword evidence="4" id="KW-0255">Endonuclease</keyword>
<accession>A0A1I3WCM7</accession>
<organism evidence="4 5">
    <name type="scientific">Neomesorhizobium albiziae</name>
    <dbReference type="NCBI Taxonomy" id="335020"/>
    <lineage>
        <taxon>Bacteria</taxon>
        <taxon>Pseudomonadati</taxon>
        <taxon>Pseudomonadota</taxon>
        <taxon>Alphaproteobacteria</taxon>
        <taxon>Hyphomicrobiales</taxon>
        <taxon>Phyllobacteriaceae</taxon>
        <taxon>Neomesorhizobium</taxon>
    </lineage>
</organism>
<protein>
    <submittedName>
        <fullName evidence="4">Putative endonuclease</fullName>
    </submittedName>
</protein>
<name>A0A1I3WCM7_9HYPH</name>
<evidence type="ECO:0000313" key="3">
    <source>
        <dbReference type="EMBL" id="SFK03716.1"/>
    </source>
</evidence>
<evidence type="ECO:0000313" key="5">
    <source>
        <dbReference type="Proteomes" id="UP000323300"/>
    </source>
</evidence>
<dbReference type="InterPro" id="IPR035901">
    <property type="entry name" value="GIY-YIG_endonuc_sf"/>
</dbReference>
<dbReference type="InterPro" id="IPR000305">
    <property type="entry name" value="GIY-YIG_endonuc"/>
</dbReference>
<dbReference type="PROSITE" id="PS50164">
    <property type="entry name" value="GIY_YIG"/>
    <property type="match status" value="1"/>
</dbReference>
<dbReference type="CDD" id="cd10448">
    <property type="entry name" value="GIY-YIG_unchar_3"/>
    <property type="match status" value="1"/>
</dbReference>
<feature type="domain" description="GIY-YIG" evidence="2">
    <location>
        <begin position="3"/>
        <end position="79"/>
    </location>
</feature>
<keyword evidence="5" id="KW-1185">Reference proteome</keyword>
<dbReference type="EMBL" id="FOSL01000002">
    <property type="protein sequence ID" value="SFK03716.1"/>
    <property type="molecule type" value="Genomic_DNA"/>
</dbReference>
<dbReference type="SUPFAM" id="SSF82771">
    <property type="entry name" value="GIY-YIG endonuclease"/>
    <property type="match status" value="1"/>
</dbReference>
<dbReference type="Proteomes" id="UP000323300">
    <property type="component" value="Unassembled WGS sequence"/>
</dbReference>
<dbReference type="GO" id="GO:0004519">
    <property type="term" value="F:endonuclease activity"/>
    <property type="evidence" value="ECO:0007669"/>
    <property type="project" value="UniProtKB-KW"/>
</dbReference>
<evidence type="ECO:0000259" key="2">
    <source>
        <dbReference type="PROSITE" id="PS50164"/>
    </source>
</evidence>
<evidence type="ECO:0000256" key="1">
    <source>
        <dbReference type="ARBA" id="ARBA00007435"/>
    </source>
</evidence>
<comment type="similarity">
    <text evidence="1">Belongs to the UPF0213 family.</text>
</comment>
<dbReference type="PANTHER" id="PTHR34477:SF5">
    <property type="entry name" value="BSL5627 PROTEIN"/>
    <property type="match status" value="1"/>
</dbReference>
<dbReference type="Gene3D" id="3.40.1440.10">
    <property type="entry name" value="GIY-YIG endonuclease"/>
    <property type="match status" value="1"/>
</dbReference>
<dbReference type="InterPro" id="IPR050190">
    <property type="entry name" value="UPF0213_domain"/>
</dbReference>
<dbReference type="Pfam" id="PF01541">
    <property type="entry name" value="GIY-YIG"/>
    <property type="match status" value="1"/>
</dbReference>